<evidence type="ECO:0000256" key="7">
    <source>
        <dbReference type="ARBA" id="ARBA00049348"/>
    </source>
</evidence>
<comment type="similarity">
    <text evidence="8">Belongs to the MGMT family.</text>
</comment>
<dbReference type="EC" id="2.1.1.63" evidence="8"/>
<keyword evidence="3 8" id="KW-0489">Methyltransferase</keyword>
<dbReference type="Gene3D" id="1.10.10.10">
    <property type="entry name" value="Winged helix-like DNA-binding domain superfamily/Winged helix DNA-binding domain"/>
    <property type="match status" value="1"/>
</dbReference>
<evidence type="ECO:0000256" key="1">
    <source>
        <dbReference type="ARBA" id="ARBA00001286"/>
    </source>
</evidence>
<dbReference type="SUPFAM" id="SSF46767">
    <property type="entry name" value="Methylated DNA-protein cysteine methyltransferase, C-terminal domain"/>
    <property type="match status" value="1"/>
</dbReference>
<dbReference type="PANTHER" id="PTHR10815">
    <property type="entry name" value="METHYLATED-DNA--PROTEIN-CYSTEINE METHYLTRANSFERASE"/>
    <property type="match status" value="1"/>
</dbReference>
<dbReference type="InterPro" id="IPR036388">
    <property type="entry name" value="WH-like_DNA-bd_sf"/>
</dbReference>
<dbReference type="EMBL" id="CP098827">
    <property type="protein sequence ID" value="XBO71779.1"/>
    <property type="molecule type" value="Genomic_DNA"/>
</dbReference>
<dbReference type="NCBIfam" id="TIGR00589">
    <property type="entry name" value="ogt"/>
    <property type="match status" value="1"/>
</dbReference>
<protein>
    <recommendedName>
        <fullName evidence="8">Methylated-DNA--protein-cysteine methyltransferase</fullName>
        <ecNumber evidence="8">2.1.1.63</ecNumber>
    </recommendedName>
    <alternativeName>
        <fullName evidence="8">6-O-methylguanine-DNA methyltransferase</fullName>
        <shortName evidence="8">MGMT</shortName>
    </alternativeName>
    <alternativeName>
        <fullName evidence="8">O-6-methylguanine-DNA-alkyltransferase</fullName>
    </alternativeName>
</protein>
<dbReference type="InterPro" id="IPR014048">
    <property type="entry name" value="MethylDNA_cys_MeTrfase_DNA-bd"/>
</dbReference>
<sequence>MTTTLDPIACLDAFAGLEVYHPPEVDALGAIVIAATAGGVARLDFIDIGRAETITARPSEHTRACREQLDDYFAGRRQSFSLPLDPLGTDFQRQVWKALSEIPFGETRSYAQIAEGLGRKGAHRAVGAANGRNPIAIVVPCHRVIGSDGSLTGYAGGMGRKQWLLAFEAQEVPLELC</sequence>
<evidence type="ECO:0000259" key="10">
    <source>
        <dbReference type="Pfam" id="PF02870"/>
    </source>
</evidence>
<dbReference type="InterPro" id="IPR023546">
    <property type="entry name" value="MGMT"/>
</dbReference>
<comment type="function">
    <text evidence="8">Involved in the cellular defense against the biological effects of O6-methylguanine (O6-MeG) and O4-methylthymine (O4-MeT) in DNA. Repairs the methylated nucleobase in DNA by stoichiometrically transferring the methyl group to a cysteine residue in the enzyme. This is a suicide reaction: the enzyme is irreversibly inactivated.</text>
</comment>
<evidence type="ECO:0000256" key="2">
    <source>
        <dbReference type="ARBA" id="ARBA00022490"/>
    </source>
</evidence>
<feature type="domain" description="Methylguanine DNA methyltransferase ribonuclease-like" evidence="10">
    <location>
        <begin position="28"/>
        <end position="86"/>
    </location>
</feature>
<comment type="subcellular location">
    <subcellularLocation>
        <location evidence="8">Cytoplasm</location>
    </subcellularLocation>
</comment>
<evidence type="ECO:0000256" key="8">
    <source>
        <dbReference type="HAMAP-Rule" id="MF_00772"/>
    </source>
</evidence>
<dbReference type="GO" id="GO:0005737">
    <property type="term" value="C:cytoplasm"/>
    <property type="evidence" value="ECO:0007669"/>
    <property type="project" value="UniProtKB-SubCell"/>
</dbReference>
<feature type="active site" description="Nucleophile; methyl group acceptor" evidence="8">
    <location>
        <position position="141"/>
    </location>
</feature>
<dbReference type="InterPro" id="IPR001497">
    <property type="entry name" value="MethylDNA_cys_MeTrfase_AS"/>
</dbReference>
<dbReference type="Pfam" id="PF02870">
    <property type="entry name" value="Methyltransf_1N"/>
    <property type="match status" value="1"/>
</dbReference>
<evidence type="ECO:0000256" key="4">
    <source>
        <dbReference type="ARBA" id="ARBA00022679"/>
    </source>
</evidence>
<dbReference type="GO" id="GO:0003908">
    <property type="term" value="F:methylated-DNA-[protein]-cysteine S-methyltransferase activity"/>
    <property type="evidence" value="ECO:0007669"/>
    <property type="project" value="UniProtKB-UniRule"/>
</dbReference>
<gene>
    <name evidence="11" type="ORF">NFG58_03415</name>
</gene>
<evidence type="ECO:0000256" key="6">
    <source>
        <dbReference type="ARBA" id="ARBA00023204"/>
    </source>
</evidence>
<keyword evidence="6 8" id="KW-0234">DNA repair</keyword>
<dbReference type="InterPro" id="IPR036631">
    <property type="entry name" value="MGMT_N_sf"/>
</dbReference>
<dbReference type="PANTHER" id="PTHR10815:SF5">
    <property type="entry name" value="METHYLATED-DNA--PROTEIN-CYSTEINE METHYLTRANSFERASE"/>
    <property type="match status" value="1"/>
</dbReference>
<accession>A0AAU7KJL1</accession>
<organism evidence="11">
    <name type="scientific">Halomonas sp. RT37</name>
    <dbReference type="NCBI Taxonomy" id="2950872"/>
    <lineage>
        <taxon>Bacteria</taxon>
        <taxon>Pseudomonadati</taxon>
        <taxon>Pseudomonadota</taxon>
        <taxon>Gammaproteobacteria</taxon>
        <taxon>Oceanospirillales</taxon>
        <taxon>Halomonadaceae</taxon>
        <taxon>Halomonas</taxon>
    </lineage>
</organism>
<dbReference type="CDD" id="cd06445">
    <property type="entry name" value="ATase"/>
    <property type="match status" value="1"/>
</dbReference>
<dbReference type="SUPFAM" id="SSF53155">
    <property type="entry name" value="Methylated DNA-protein cysteine methyltransferase domain"/>
    <property type="match status" value="1"/>
</dbReference>
<dbReference type="HAMAP" id="MF_00772">
    <property type="entry name" value="OGT"/>
    <property type="match status" value="1"/>
</dbReference>
<evidence type="ECO:0000256" key="5">
    <source>
        <dbReference type="ARBA" id="ARBA00022763"/>
    </source>
</evidence>
<comment type="catalytic activity">
    <reaction evidence="7 8">
        <text>a 6-O-methyl-2'-deoxyguanosine in DNA + L-cysteinyl-[protein] = S-methyl-L-cysteinyl-[protein] + a 2'-deoxyguanosine in DNA</text>
        <dbReference type="Rhea" id="RHEA:24000"/>
        <dbReference type="Rhea" id="RHEA-COMP:10131"/>
        <dbReference type="Rhea" id="RHEA-COMP:10132"/>
        <dbReference type="Rhea" id="RHEA-COMP:11367"/>
        <dbReference type="Rhea" id="RHEA-COMP:11368"/>
        <dbReference type="ChEBI" id="CHEBI:29950"/>
        <dbReference type="ChEBI" id="CHEBI:82612"/>
        <dbReference type="ChEBI" id="CHEBI:85445"/>
        <dbReference type="ChEBI" id="CHEBI:85448"/>
        <dbReference type="EC" id="2.1.1.63"/>
    </reaction>
</comment>
<dbReference type="PROSITE" id="PS00374">
    <property type="entry name" value="MGMT"/>
    <property type="match status" value="1"/>
</dbReference>
<dbReference type="FunFam" id="1.10.10.10:FF:000337">
    <property type="entry name" value="Methylated-DNA--protein-cysteine methyltransferase"/>
    <property type="match status" value="1"/>
</dbReference>
<proteinExistence type="inferred from homology"/>
<evidence type="ECO:0000259" key="9">
    <source>
        <dbReference type="Pfam" id="PF01035"/>
    </source>
</evidence>
<dbReference type="Gene3D" id="3.30.160.70">
    <property type="entry name" value="Methylated DNA-protein cysteine methyltransferase domain"/>
    <property type="match status" value="1"/>
</dbReference>
<dbReference type="GO" id="GO:0006307">
    <property type="term" value="P:DNA alkylation repair"/>
    <property type="evidence" value="ECO:0007669"/>
    <property type="project" value="UniProtKB-UniRule"/>
</dbReference>
<name>A0AAU7KJL1_9GAMM</name>
<dbReference type="InterPro" id="IPR008332">
    <property type="entry name" value="MethylG_MeTrfase_N"/>
</dbReference>
<keyword evidence="4 8" id="KW-0808">Transferase</keyword>
<evidence type="ECO:0000313" key="11">
    <source>
        <dbReference type="EMBL" id="XBO71779.1"/>
    </source>
</evidence>
<dbReference type="Pfam" id="PF01035">
    <property type="entry name" value="DNA_binding_1"/>
    <property type="match status" value="1"/>
</dbReference>
<dbReference type="RefSeq" id="WP_108131303.1">
    <property type="nucleotide sequence ID" value="NZ_CP098827.1"/>
</dbReference>
<feature type="domain" description="Methylated-DNA-[protein]-cysteine S-methyltransferase DNA binding" evidence="9">
    <location>
        <begin position="90"/>
        <end position="169"/>
    </location>
</feature>
<keyword evidence="2 8" id="KW-0963">Cytoplasm</keyword>
<dbReference type="InterPro" id="IPR036217">
    <property type="entry name" value="MethylDNA_cys_MeTrfase_DNAb"/>
</dbReference>
<comment type="miscellaneous">
    <text evidence="8">This enzyme catalyzes only one turnover and therefore is not strictly catalytic. According to one definition, an enzyme is a biocatalyst that acts repeatedly and over many reaction cycles.</text>
</comment>
<comment type="catalytic activity">
    <reaction evidence="1 8">
        <text>a 4-O-methyl-thymidine in DNA + L-cysteinyl-[protein] = a thymidine in DNA + S-methyl-L-cysteinyl-[protein]</text>
        <dbReference type="Rhea" id="RHEA:53428"/>
        <dbReference type="Rhea" id="RHEA-COMP:10131"/>
        <dbReference type="Rhea" id="RHEA-COMP:10132"/>
        <dbReference type="Rhea" id="RHEA-COMP:13555"/>
        <dbReference type="Rhea" id="RHEA-COMP:13556"/>
        <dbReference type="ChEBI" id="CHEBI:29950"/>
        <dbReference type="ChEBI" id="CHEBI:82612"/>
        <dbReference type="ChEBI" id="CHEBI:137386"/>
        <dbReference type="ChEBI" id="CHEBI:137387"/>
        <dbReference type="EC" id="2.1.1.63"/>
    </reaction>
</comment>
<keyword evidence="5 8" id="KW-0227">DNA damage</keyword>
<dbReference type="AlphaFoldDB" id="A0AAU7KJL1"/>
<dbReference type="GO" id="GO:0032259">
    <property type="term" value="P:methylation"/>
    <property type="evidence" value="ECO:0007669"/>
    <property type="project" value="UniProtKB-KW"/>
</dbReference>
<reference evidence="11" key="1">
    <citation type="submission" date="2022-06" db="EMBL/GenBank/DDBJ databases">
        <title>A novel DMS-producing enzyme.</title>
        <authorList>
            <person name="Zhang Y."/>
        </authorList>
    </citation>
    <scope>NUCLEOTIDE SEQUENCE</scope>
    <source>
        <strain evidence="11">RT37</strain>
    </source>
</reference>
<evidence type="ECO:0000256" key="3">
    <source>
        <dbReference type="ARBA" id="ARBA00022603"/>
    </source>
</evidence>